<dbReference type="Gene3D" id="1.10.287.470">
    <property type="entry name" value="Helix hairpin bin"/>
    <property type="match status" value="1"/>
</dbReference>
<keyword evidence="3" id="KW-0175">Coiled coil</keyword>
<evidence type="ECO:0000259" key="7">
    <source>
        <dbReference type="Pfam" id="PF25967"/>
    </source>
</evidence>
<dbReference type="Pfam" id="PF25944">
    <property type="entry name" value="Beta-barrel_RND"/>
    <property type="match status" value="1"/>
</dbReference>
<dbReference type="InterPro" id="IPR006143">
    <property type="entry name" value="RND_pump_MFP"/>
</dbReference>
<comment type="similarity">
    <text evidence="2">Belongs to the membrane fusion protein (MFP) (TC 8.A.1) family.</text>
</comment>
<evidence type="ECO:0000259" key="4">
    <source>
        <dbReference type="Pfam" id="PF25876"/>
    </source>
</evidence>
<gene>
    <name evidence="8" type="ORF">SAMN06265350_11436</name>
</gene>
<comment type="subcellular location">
    <subcellularLocation>
        <location evidence="1">Cell envelope</location>
    </subcellularLocation>
</comment>
<sequence length="391" mass="43475">MKLSTYYFLLLPSRLHHLICIHLAIAFFLALPSCKNPQPKALPPPQVSVIKAIQKDVPIYEEYVGQTYGLSDVEVRSRVEGWVTSFNFKEGSPVKKGQLLYTIEDIQYKTKVDQMEGQLARANTELVRAENELNRVRPLTQMNALSQKDLDNATAQYGAAKAQKQSAEAALQNSKIELGYTRVYAPIGGIIGISNVRVGDYVTRSPGAGTLATISQIQSLRVRFQLSETEYLRLQRKIAKGQLSSETRDVDIILPDNSIYPQKGVINFANRQIDTETGTITIEATINNPDQLLRPGLYVKVKFLSDYFPNAVVIPQNAVIQLQSIYQVFAVQKDNSLKVKVVETGPRAGDGWIITKGIQPGERIAIVGTQALTNNTKIEPVETKWPKSTTD</sequence>
<dbReference type="SUPFAM" id="SSF111369">
    <property type="entry name" value="HlyD-like secretion proteins"/>
    <property type="match status" value="1"/>
</dbReference>
<dbReference type="Gene3D" id="2.40.50.100">
    <property type="match status" value="1"/>
</dbReference>
<dbReference type="RefSeq" id="WP_142604718.1">
    <property type="nucleotide sequence ID" value="NZ_FXSZ01000014.1"/>
</dbReference>
<proteinExistence type="inferred from homology"/>
<dbReference type="Pfam" id="PF25876">
    <property type="entry name" value="HH_MFP_RND"/>
    <property type="match status" value="1"/>
</dbReference>
<dbReference type="AlphaFoldDB" id="A0A521EFB9"/>
<evidence type="ECO:0000256" key="2">
    <source>
        <dbReference type="ARBA" id="ARBA00009477"/>
    </source>
</evidence>
<dbReference type="InterPro" id="IPR058627">
    <property type="entry name" value="MdtA-like_C"/>
</dbReference>
<dbReference type="EMBL" id="FXSZ01000014">
    <property type="protein sequence ID" value="SMO82588.1"/>
    <property type="molecule type" value="Genomic_DNA"/>
</dbReference>
<protein>
    <submittedName>
        <fullName evidence="8">Membrane fusion protein, multidrug efflux system</fullName>
    </submittedName>
</protein>
<dbReference type="OrthoDB" id="9801814at2"/>
<dbReference type="Pfam" id="PF25917">
    <property type="entry name" value="BSH_RND"/>
    <property type="match status" value="1"/>
</dbReference>
<feature type="domain" description="Multidrug resistance protein MdtA-like alpha-helical hairpin" evidence="4">
    <location>
        <begin position="113"/>
        <end position="181"/>
    </location>
</feature>
<dbReference type="InterPro" id="IPR058624">
    <property type="entry name" value="MdtA-like_HH"/>
</dbReference>
<evidence type="ECO:0000256" key="3">
    <source>
        <dbReference type="SAM" id="Coils"/>
    </source>
</evidence>
<organism evidence="8 9">
    <name type="scientific">Solitalea koreensis</name>
    <dbReference type="NCBI Taxonomy" id="543615"/>
    <lineage>
        <taxon>Bacteria</taxon>
        <taxon>Pseudomonadati</taxon>
        <taxon>Bacteroidota</taxon>
        <taxon>Sphingobacteriia</taxon>
        <taxon>Sphingobacteriales</taxon>
        <taxon>Sphingobacteriaceae</taxon>
        <taxon>Solitalea</taxon>
    </lineage>
</organism>
<dbReference type="GO" id="GO:0022857">
    <property type="term" value="F:transmembrane transporter activity"/>
    <property type="evidence" value="ECO:0007669"/>
    <property type="project" value="InterPro"/>
</dbReference>
<evidence type="ECO:0000313" key="9">
    <source>
        <dbReference type="Proteomes" id="UP000315971"/>
    </source>
</evidence>
<keyword evidence="9" id="KW-1185">Reference proteome</keyword>
<dbReference type="Proteomes" id="UP000315971">
    <property type="component" value="Unassembled WGS sequence"/>
</dbReference>
<dbReference type="NCBIfam" id="TIGR01730">
    <property type="entry name" value="RND_mfp"/>
    <property type="match status" value="1"/>
</dbReference>
<dbReference type="GO" id="GO:0030313">
    <property type="term" value="C:cell envelope"/>
    <property type="evidence" value="ECO:0007669"/>
    <property type="project" value="UniProtKB-SubCell"/>
</dbReference>
<evidence type="ECO:0000313" key="8">
    <source>
        <dbReference type="EMBL" id="SMO82588.1"/>
    </source>
</evidence>
<dbReference type="Gene3D" id="2.40.30.170">
    <property type="match status" value="1"/>
</dbReference>
<dbReference type="InterPro" id="IPR058625">
    <property type="entry name" value="MdtA-like_BSH"/>
</dbReference>
<feature type="domain" description="Multidrug resistance protein MdtA-like beta-barrel" evidence="6">
    <location>
        <begin position="221"/>
        <end position="303"/>
    </location>
</feature>
<evidence type="ECO:0000259" key="5">
    <source>
        <dbReference type="Pfam" id="PF25917"/>
    </source>
</evidence>
<dbReference type="Gene3D" id="2.40.420.20">
    <property type="match status" value="1"/>
</dbReference>
<evidence type="ECO:0000256" key="1">
    <source>
        <dbReference type="ARBA" id="ARBA00004196"/>
    </source>
</evidence>
<feature type="domain" description="Multidrug resistance protein MdtA-like barrel-sandwich hybrid" evidence="5">
    <location>
        <begin position="73"/>
        <end position="204"/>
    </location>
</feature>
<name>A0A521EFB9_9SPHI</name>
<dbReference type="Pfam" id="PF25967">
    <property type="entry name" value="RND-MFP_C"/>
    <property type="match status" value="1"/>
</dbReference>
<dbReference type="GO" id="GO:0046677">
    <property type="term" value="P:response to antibiotic"/>
    <property type="evidence" value="ECO:0007669"/>
    <property type="project" value="TreeGrafter"/>
</dbReference>
<dbReference type="GO" id="GO:0005886">
    <property type="term" value="C:plasma membrane"/>
    <property type="evidence" value="ECO:0007669"/>
    <property type="project" value="TreeGrafter"/>
</dbReference>
<dbReference type="InterPro" id="IPR058626">
    <property type="entry name" value="MdtA-like_b-barrel"/>
</dbReference>
<feature type="coiled-coil region" evidence="3">
    <location>
        <begin position="112"/>
        <end position="177"/>
    </location>
</feature>
<dbReference type="PANTHER" id="PTHR30158">
    <property type="entry name" value="ACRA/E-RELATED COMPONENT OF DRUG EFFLUX TRANSPORTER"/>
    <property type="match status" value="1"/>
</dbReference>
<accession>A0A521EFB9</accession>
<feature type="domain" description="Multidrug resistance protein MdtA-like C-terminal permuted SH3" evidence="7">
    <location>
        <begin position="310"/>
        <end position="370"/>
    </location>
</feature>
<reference evidence="8 9" key="1">
    <citation type="submission" date="2017-05" db="EMBL/GenBank/DDBJ databases">
        <authorList>
            <person name="Varghese N."/>
            <person name="Submissions S."/>
        </authorList>
    </citation>
    <scope>NUCLEOTIDE SEQUENCE [LARGE SCALE GENOMIC DNA]</scope>
    <source>
        <strain evidence="8 9">DSM 21342</strain>
    </source>
</reference>
<evidence type="ECO:0000259" key="6">
    <source>
        <dbReference type="Pfam" id="PF25944"/>
    </source>
</evidence>